<sequence length="312" mass="34279">MPRPGTRRPAFVATTGGHLVQMSLMGPLVEPDRHEDALWITHRTPQSESMLAGRRVHFVPMVDARDWGAVLRRTPSVLAALRRHGVDRVYSTGAAVALTALPLAPLVGARPAFYESMARSTGPSVTGSLLARLPWIPCYTHYPALADGRRWRFERSLLDTFGVDDAPEPEISRIFVTLGTARPWGFRRLVDRVLEIAPPGAQIVWQTGATDVSDLDIDGRDVIPDAQFQEEIERADVVISHSGCGTFIRCMEAGKVPVLVPRRAAHGEHVDDHQEQIAEVTAARGLSIMREADELTLDDLRLAAARRAAVTV</sequence>
<dbReference type="InterPro" id="IPR007235">
    <property type="entry name" value="Glyco_trans_28_C"/>
</dbReference>
<dbReference type="GO" id="GO:0016758">
    <property type="term" value="F:hexosyltransferase activity"/>
    <property type="evidence" value="ECO:0007669"/>
    <property type="project" value="InterPro"/>
</dbReference>
<evidence type="ECO:0000313" key="3">
    <source>
        <dbReference type="Proteomes" id="UP000029839"/>
    </source>
</evidence>
<proteinExistence type="predicted"/>
<dbReference type="Gene3D" id="3.40.50.2000">
    <property type="entry name" value="Glycogen Phosphorylase B"/>
    <property type="match status" value="1"/>
</dbReference>
<evidence type="ECO:0000259" key="1">
    <source>
        <dbReference type="Pfam" id="PF04101"/>
    </source>
</evidence>
<keyword evidence="2" id="KW-0808">Transferase</keyword>
<gene>
    <name evidence="2" type="ORF">N868_15735</name>
</gene>
<dbReference type="AlphaFoldDB" id="A0A0A0BQQ6"/>
<dbReference type="SUPFAM" id="SSF53756">
    <property type="entry name" value="UDP-Glycosyltransferase/glycogen phosphorylase"/>
    <property type="match status" value="1"/>
</dbReference>
<protein>
    <submittedName>
        <fullName evidence="2">Glycosyl transferase family 28</fullName>
    </submittedName>
</protein>
<dbReference type="OrthoDB" id="555447at2"/>
<name>A0A0A0BQQ6_9CELL</name>
<reference evidence="2 3" key="1">
    <citation type="submission" date="2013-08" db="EMBL/GenBank/DDBJ databases">
        <title>Genome sequencing of Cellulomonas carbonis T26.</title>
        <authorList>
            <person name="Chen F."/>
            <person name="Li Y."/>
            <person name="Wang G."/>
        </authorList>
    </citation>
    <scope>NUCLEOTIDE SEQUENCE [LARGE SCALE GENOMIC DNA]</scope>
    <source>
        <strain evidence="2 3">T26</strain>
    </source>
</reference>
<accession>A0A0A0BQQ6</accession>
<dbReference type="EMBL" id="AXCY01000055">
    <property type="protein sequence ID" value="KGM10296.1"/>
    <property type="molecule type" value="Genomic_DNA"/>
</dbReference>
<keyword evidence="3" id="KW-1185">Reference proteome</keyword>
<comment type="caution">
    <text evidence="2">The sequence shown here is derived from an EMBL/GenBank/DDBJ whole genome shotgun (WGS) entry which is preliminary data.</text>
</comment>
<dbReference type="Pfam" id="PF04101">
    <property type="entry name" value="Glyco_tran_28_C"/>
    <property type="match status" value="1"/>
</dbReference>
<organism evidence="2 3">
    <name type="scientific">Cellulomonas carbonis T26</name>
    <dbReference type="NCBI Taxonomy" id="947969"/>
    <lineage>
        <taxon>Bacteria</taxon>
        <taxon>Bacillati</taxon>
        <taxon>Actinomycetota</taxon>
        <taxon>Actinomycetes</taxon>
        <taxon>Micrococcales</taxon>
        <taxon>Cellulomonadaceae</taxon>
        <taxon>Cellulomonas</taxon>
    </lineage>
</organism>
<feature type="domain" description="Glycosyl transferase family 28 C-terminal" evidence="1">
    <location>
        <begin position="174"/>
        <end position="287"/>
    </location>
</feature>
<reference evidence="2 3" key="2">
    <citation type="journal article" date="2015" name="Stand. Genomic Sci.">
        <title>Draft genome sequence of Cellulomonas carbonis T26(T) and comparative analysis of six Cellulomonas genomes.</title>
        <authorList>
            <person name="Zhuang W."/>
            <person name="Zhang S."/>
            <person name="Xia X."/>
            <person name="Wang G."/>
        </authorList>
    </citation>
    <scope>NUCLEOTIDE SEQUENCE [LARGE SCALE GENOMIC DNA]</scope>
    <source>
        <strain evidence="2 3">T26</strain>
    </source>
</reference>
<dbReference type="RefSeq" id="WP_043607345.1">
    <property type="nucleotide sequence ID" value="NZ_AXCY01000055.1"/>
</dbReference>
<dbReference type="Proteomes" id="UP000029839">
    <property type="component" value="Unassembled WGS sequence"/>
</dbReference>
<evidence type="ECO:0000313" key="2">
    <source>
        <dbReference type="EMBL" id="KGM10296.1"/>
    </source>
</evidence>